<comment type="caution">
    <text evidence="3">The sequence shown here is derived from an EMBL/GenBank/DDBJ whole genome shotgun (WGS) entry which is preliminary data.</text>
</comment>
<evidence type="ECO:0000259" key="2">
    <source>
        <dbReference type="Pfam" id="PF09995"/>
    </source>
</evidence>
<accession>A0A553I6V1</accession>
<sequence>MAAEEAIGSIQSSGSYSFKWTKLHLLRSKTDPLRYEYDTVAAKALHQLQAIAKTKGYSDDPRKRPDLYQLLVETHESHEDLETFWKQLHKVPDWVDWDQLERGQRFFYRYAAANLMGFALQGFVGENSAASGVVEVLVRTGGFSTRVLLHRLLETFQWLLQVTECLSAIQPGGAGHISTVRIRLLHSSVRQRILKMVESRPGYFDVETHGVPVNALDNIHSIATFCCNHMWLQLPRMGVYPTMQEKKDYIALFRYLGYLLATPDEYFITVDQAKATMESMLVHELKVTQTSRIVCFNFIKCLTDLPPFNVSKEFIEAGSRVLNGDELCDQLEMGRPGWVSYACFKGHCWLVSTLAMAQRISPILDQWIIEHWKTLLHSAVIQSGLKGASKFDFKYIPREGIKVNKEDNGRKGVNYGLLSRPVEMFYLGIFLLGLILVTSACALVAASLRLVIPYPGPFIFRI</sequence>
<dbReference type="InterPro" id="IPR037473">
    <property type="entry name" value="Lcp-like"/>
</dbReference>
<keyword evidence="4" id="KW-1185">Reference proteome</keyword>
<keyword evidence="1" id="KW-1133">Transmembrane helix</keyword>
<proteinExistence type="predicted"/>
<evidence type="ECO:0000313" key="4">
    <source>
        <dbReference type="Proteomes" id="UP000319160"/>
    </source>
</evidence>
<organism evidence="3 4">
    <name type="scientific">Xylaria flabelliformis</name>
    <dbReference type="NCBI Taxonomy" id="2512241"/>
    <lineage>
        <taxon>Eukaryota</taxon>
        <taxon>Fungi</taxon>
        <taxon>Dikarya</taxon>
        <taxon>Ascomycota</taxon>
        <taxon>Pezizomycotina</taxon>
        <taxon>Sordariomycetes</taxon>
        <taxon>Xylariomycetidae</taxon>
        <taxon>Xylariales</taxon>
        <taxon>Xylariaceae</taxon>
        <taxon>Xylaria</taxon>
    </lineage>
</organism>
<feature type="transmembrane region" description="Helical" evidence="1">
    <location>
        <begin position="424"/>
        <end position="452"/>
    </location>
</feature>
<protein>
    <recommendedName>
        <fullName evidence="2">ER-bound oxygenase mpaB/mpaB'/Rubber oxygenase catalytic domain-containing protein</fullName>
    </recommendedName>
</protein>
<dbReference type="GO" id="GO:0016491">
    <property type="term" value="F:oxidoreductase activity"/>
    <property type="evidence" value="ECO:0007669"/>
    <property type="project" value="InterPro"/>
</dbReference>
<evidence type="ECO:0000313" key="3">
    <source>
        <dbReference type="EMBL" id="TRX95931.1"/>
    </source>
</evidence>
<dbReference type="PANTHER" id="PTHR37539:SF1">
    <property type="entry name" value="ER-BOUND OXYGENASE MPAB_MPAB'_RUBBER OXYGENASE CATALYTIC DOMAIN-CONTAINING PROTEIN"/>
    <property type="match status" value="1"/>
</dbReference>
<evidence type="ECO:0000256" key="1">
    <source>
        <dbReference type="SAM" id="Phobius"/>
    </source>
</evidence>
<dbReference type="EMBL" id="VFLP01000013">
    <property type="protein sequence ID" value="TRX95931.1"/>
    <property type="molecule type" value="Genomic_DNA"/>
</dbReference>
<dbReference type="OrthoDB" id="6361347at2759"/>
<reference evidence="4" key="1">
    <citation type="submission" date="2019-06" db="EMBL/GenBank/DDBJ databases">
        <title>Draft genome sequence of the griseofulvin-producing fungus Xylaria cubensis strain G536.</title>
        <authorList>
            <person name="Mead M.E."/>
            <person name="Raja H.A."/>
            <person name="Steenwyk J.L."/>
            <person name="Knowles S.L."/>
            <person name="Oberlies N.H."/>
            <person name="Rokas A."/>
        </authorList>
    </citation>
    <scope>NUCLEOTIDE SEQUENCE [LARGE SCALE GENOMIC DNA]</scope>
    <source>
        <strain evidence="4">G536</strain>
    </source>
</reference>
<dbReference type="InterPro" id="IPR018713">
    <property type="entry name" value="MPAB/Lcp_cat_dom"/>
</dbReference>
<dbReference type="PANTHER" id="PTHR37539">
    <property type="entry name" value="SECRETED PROTEIN-RELATED"/>
    <property type="match status" value="1"/>
</dbReference>
<feature type="domain" description="ER-bound oxygenase mpaB/mpaB'/Rubber oxygenase catalytic" evidence="2">
    <location>
        <begin position="114"/>
        <end position="351"/>
    </location>
</feature>
<keyword evidence="1" id="KW-0472">Membrane</keyword>
<gene>
    <name evidence="3" type="ORF">FHL15_003073</name>
</gene>
<dbReference type="Proteomes" id="UP000319160">
    <property type="component" value="Unassembled WGS sequence"/>
</dbReference>
<name>A0A553I6V1_9PEZI</name>
<keyword evidence="1" id="KW-0812">Transmembrane</keyword>
<dbReference type="AlphaFoldDB" id="A0A553I6V1"/>
<dbReference type="STRING" id="2512241.A0A553I6V1"/>
<dbReference type="Pfam" id="PF09995">
    <property type="entry name" value="MPAB_Lcp_cat"/>
    <property type="match status" value="1"/>
</dbReference>